<evidence type="ECO:0000313" key="2">
    <source>
        <dbReference type="Proteomes" id="UP001500307"/>
    </source>
</evidence>
<dbReference type="EMBL" id="BAABGU010000026">
    <property type="protein sequence ID" value="GAA4575132.1"/>
    <property type="molecule type" value="Genomic_DNA"/>
</dbReference>
<organism evidence="1 2">
    <name type="scientific">Micromonospora coerulea</name>
    <dbReference type="NCBI Taxonomy" id="47856"/>
    <lineage>
        <taxon>Bacteria</taxon>
        <taxon>Bacillati</taxon>
        <taxon>Actinomycetota</taxon>
        <taxon>Actinomycetes</taxon>
        <taxon>Micromonosporales</taxon>
        <taxon>Micromonosporaceae</taxon>
        <taxon>Micromonospora</taxon>
    </lineage>
</organism>
<dbReference type="RefSeq" id="WP_346122342.1">
    <property type="nucleotide sequence ID" value="NZ_BAABGU010000026.1"/>
</dbReference>
<dbReference type="Proteomes" id="UP001500307">
    <property type="component" value="Unassembled WGS sequence"/>
</dbReference>
<name>A0ABP8SW12_9ACTN</name>
<evidence type="ECO:0000313" key="1">
    <source>
        <dbReference type="EMBL" id="GAA4575132.1"/>
    </source>
</evidence>
<reference evidence="2" key="1">
    <citation type="journal article" date="2019" name="Int. J. Syst. Evol. Microbiol.">
        <title>The Global Catalogue of Microorganisms (GCM) 10K type strain sequencing project: providing services to taxonomists for standard genome sequencing and annotation.</title>
        <authorList>
            <consortium name="The Broad Institute Genomics Platform"/>
            <consortium name="The Broad Institute Genome Sequencing Center for Infectious Disease"/>
            <person name="Wu L."/>
            <person name="Ma J."/>
        </authorList>
    </citation>
    <scope>NUCLEOTIDE SEQUENCE [LARGE SCALE GENOMIC DNA]</scope>
    <source>
        <strain evidence="2">JCM 3175</strain>
    </source>
</reference>
<gene>
    <name evidence="1" type="ORF">GCM10023176_43820</name>
</gene>
<comment type="caution">
    <text evidence="1">The sequence shown here is derived from an EMBL/GenBank/DDBJ whole genome shotgun (WGS) entry which is preliminary data.</text>
</comment>
<accession>A0ABP8SW12</accession>
<proteinExistence type="predicted"/>
<protein>
    <submittedName>
        <fullName evidence="1">Uncharacterized protein</fullName>
    </submittedName>
</protein>
<sequence length="67" mass="7183">MSGAGEVRRHLLREPRFRSFFVAPTISQFGDRISELAFPLPAVLVLDATAAQVSVLTGDGLRSRAAG</sequence>
<keyword evidence="2" id="KW-1185">Reference proteome</keyword>